<feature type="region of interest" description="Disordered" evidence="1">
    <location>
        <begin position="1"/>
        <end position="48"/>
    </location>
</feature>
<evidence type="ECO:0000313" key="2">
    <source>
        <dbReference type="EMBL" id="QTD49598.1"/>
    </source>
</evidence>
<gene>
    <name evidence="2" type="ORF">J3U87_28760</name>
</gene>
<feature type="region of interest" description="Disordered" evidence="1">
    <location>
        <begin position="76"/>
        <end position="119"/>
    </location>
</feature>
<protein>
    <submittedName>
        <fullName evidence="2">Uncharacterized protein</fullName>
    </submittedName>
</protein>
<proteinExistence type="predicted"/>
<accession>A0A8A4TL63</accession>
<dbReference type="AlphaFoldDB" id="A0A8A4TL63"/>
<feature type="compositionally biased region" description="Basic and acidic residues" evidence="1">
    <location>
        <begin position="8"/>
        <end position="46"/>
    </location>
</feature>
<sequence length="119" mass="13849">MNRSMGNRGHEGITHHKTKTRNEPRDPPEKNRSSEKHPKAAKDRRPFSVLFRSYRSHHTYLAIRNIDNRFVPQPKRTEVQTIENKARKRGDKPKKGIVSGKTNQEKDERAIPRMAGSIQ</sequence>
<dbReference type="EMBL" id="CP071793">
    <property type="protein sequence ID" value="QTD49598.1"/>
    <property type="molecule type" value="Genomic_DNA"/>
</dbReference>
<dbReference type="KEGG" id="scor:J3U87_28760"/>
<reference evidence="2" key="1">
    <citation type="submission" date="2021-03" db="EMBL/GenBank/DDBJ databases">
        <title>Acanthopleuribacteraceae sp. M133.</title>
        <authorList>
            <person name="Wang G."/>
        </authorList>
    </citation>
    <scope>NUCLEOTIDE SEQUENCE</scope>
    <source>
        <strain evidence="2">M133</strain>
    </source>
</reference>
<name>A0A8A4TL63_SULCO</name>
<organism evidence="2 3">
    <name type="scientific">Sulfidibacter corallicola</name>
    <dbReference type="NCBI Taxonomy" id="2818388"/>
    <lineage>
        <taxon>Bacteria</taxon>
        <taxon>Pseudomonadati</taxon>
        <taxon>Acidobacteriota</taxon>
        <taxon>Holophagae</taxon>
        <taxon>Acanthopleuribacterales</taxon>
        <taxon>Acanthopleuribacteraceae</taxon>
        <taxon>Sulfidibacter</taxon>
    </lineage>
</organism>
<keyword evidence="3" id="KW-1185">Reference proteome</keyword>
<evidence type="ECO:0000313" key="3">
    <source>
        <dbReference type="Proteomes" id="UP000663929"/>
    </source>
</evidence>
<dbReference type="Proteomes" id="UP000663929">
    <property type="component" value="Chromosome"/>
</dbReference>
<evidence type="ECO:0000256" key="1">
    <source>
        <dbReference type="SAM" id="MobiDB-lite"/>
    </source>
</evidence>
<dbReference type="RefSeq" id="WP_237379229.1">
    <property type="nucleotide sequence ID" value="NZ_CP071793.1"/>
</dbReference>